<dbReference type="Pfam" id="PF14243">
    <property type="entry name" value="R2K_3"/>
    <property type="match status" value="2"/>
</dbReference>
<dbReference type="InterPro" id="IPR025643">
    <property type="entry name" value="R2K_3"/>
</dbReference>
<protein>
    <recommendedName>
        <fullName evidence="1">ATP-grasp domain-containing protein</fullName>
    </recommendedName>
</protein>
<gene>
    <name evidence="2" type="ORF">Ahu01nite_013440</name>
</gene>
<sequence>MLLLVPRDVLHPRRPDPHFATQAAAAGTVALIDHDALAAGGDAVTAVARVPETDDAVYRGWMLSSDQYATMSSALSHGGVTLRTSAAQYRQAHELPGWYSALEAVTPHSVWTVGDSREKFSQAAASLGAGAAVLRDYSKSMKHYWHEAAYIPDVSDAAAAWRVASRMRDLRGDDFAGGFVLRRFETFTGPEARTWWIGGVCRLVTAHPDTPDDLPDLDLLGSLSGSCVSVTGVGLTGAGSSVAVSGGSLVPNGDLTGIGPSGAIDGGGLLPNGDLTGIGLSGAVSGGDLARVREAVSGLGLPFVTADLVRDTGGRWRVVEVGDGQVSDLPAGVPAGDLIGALAA</sequence>
<evidence type="ECO:0000313" key="2">
    <source>
        <dbReference type="EMBL" id="GIE18242.1"/>
    </source>
</evidence>
<evidence type="ECO:0000313" key="3">
    <source>
        <dbReference type="Proteomes" id="UP000603200"/>
    </source>
</evidence>
<proteinExistence type="predicted"/>
<comment type="caution">
    <text evidence="2">The sequence shown here is derived from an EMBL/GenBank/DDBJ whole genome shotgun (WGS) entry which is preliminary data.</text>
</comment>
<evidence type="ECO:0000259" key="1">
    <source>
        <dbReference type="Pfam" id="PF14243"/>
    </source>
</evidence>
<keyword evidence="3" id="KW-1185">Reference proteome</keyword>
<dbReference type="RefSeq" id="WP_239158671.1">
    <property type="nucleotide sequence ID" value="NZ_BAAATV010000004.1"/>
</dbReference>
<name>A0ABQ3ZI58_9ACTN</name>
<feature type="domain" description="ATP-grasp" evidence="1">
    <location>
        <begin position="287"/>
        <end position="342"/>
    </location>
</feature>
<accession>A0ABQ3ZI58</accession>
<dbReference type="EMBL" id="BOMN01000017">
    <property type="protein sequence ID" value="GIE18242.1"/>
    <property type="molecule type" value="Genomic_DNA"/>
</dbReference>
<feature type="domain" description="ATP-grasp" evidence="1">
    <location>
        <begin position="127"/>
        <end position="220"/>
    </location>
</feature>
<organism evidence="2 3">
    <name type="scientific">Winogradskya humida</name>
    <dbReference type="NCBI Taxonomy" id="113566"/>
    <lineage>
        <taxon>Bacteria</taxon>
        <taxon>Bacillati</taxon>
        <taxon>Actinomycetota</taxon>
        <taxon>Actinomycetes</taxon>
        <taxon>Micromonosporales</taxon>
        <taxon>Micromonosporaceae</taxon>
        <taxon>Winogradskya</taxon>
    </lineage>
</organism>
<dbReference type="Proteomes" id="UP000603200">
    <property type="component" value="Unassembled WGS sequence"/>
</dbReference>
<reference evidence="2 3" key="1">
    <citation type="submission" date="2021-01" db="EMBL/GenBank/DDBJ databases">
        <title>Whole genome shotgun sequence of Actinoplanes humidus NBRC 14915.</title>
        <authorList>
            <person name="Komaki H."/>
            <person name="Tamura T."/>
        </authorList>
    </citation>
    <scope>NUCLEOTIDE SEQUENCE [LARGE SCALE GENOMIC DNA]</scope>
    <source>
        <strain evidence="2 3">NBRC 14915</strain>
    </source>
</reference>